<proteinExistence type="predicted"/>
<accession>A0A6M0H0W7</accession>
<reference evidence="1 2" key="1">
    <citation type="submission" date="2020-02" db="EMBL/GenBank/DDBJ databases">
        <title>Genome assembly of a novel Clostridium senegalense strain.</title>
        <authorList>
            <person name="Gupta T.B."/>
            <person name="Jauregui R."/>
            <person name="Maclean P."/>
            <person name="Nawarathana A."/>
            <person name="Brightwell G."/>
        </authorList>
    </citation>
    <scope>NUCLEOTIDE SEQUENCE [LARGE SCALE GENOMIC DNA]</scope>
    <source>
        <strain evidence="1 2">AGRFS4</strain>
    </source>
</reference>
<dbReference type="PROSITE" id="PS51257">
    <property type="entry name" value="PROKAR_LIPOPROTEIN"/>
    <property type="match status" value="1"/>
</dbReference>
<evidence type="ECO:0000313" key="2">
    <source>
        <dbReference type="Proteomes" id="UP000481872"/>
    </source>
</evidence>
<dbReference type="EMBL" id="JAAGPU010000001">
    <property type="protein sequence ID" value="NEU03272.1"/>
    <property type="molecule type" value="Genomic_DNA"/>
</dbReference>
<gene>
    <name evidence="1" type="ORF">G3M99_00095</name>
</gene>
<organism evidence="1 2">
    <name type="scientific">Clostridium senegalense</name>
    <dbReference type="NCBI Taxonomy" id="1465809"/>
    <lineage>
        <taxon>Bacteria</taxon>
        <taxon>Bacillati</taxon>
        <taxon>Bacillota</taxon>
        <taxon>Clostridia</taxon>
        <taxon>Eubacteriales</taxon>
        <taxon>Clostridiaceae</taxon>
        <taxon>Clostridium</taxon>
    </lineage>
</organism>
<dbReference type="Proteomes" id="UP000481872">
    <property type="component" value="Unassembled WGS sequence"/>
</dbReference>
<protein>
    <recommendedName>
        <fullName evidence="3">DUF4097 domain-containing protein</fullName>
    </recommendedName>
</protein>
<evidence type="ECO:0008006" key="3">
    <source>
        <dbReference type="Google" id="ProtNLM"/>
    </source>
</evidence>
<name>A0A6M0H0W7_9CLOT</name>
<evidence type="ECO:0000313" key="1">
    <source>
        <dbReference type="EMBL" id="NEU03272.1"/>
    </source>
</evidence>
<sequence length="251" mass="27639">MKKMVIGFVSVIIITLILTSCVQKNKNKIKFDKESVPYSKEEISDYTYKIEGDSLGIKNDCGNLKIEKSNVDKVKIRMEKLVGGKSEDKLQDVLDSMNCTLENGVVNINSTWKDNSSINSINIETTIIVPSSIQSISIENNIGDINIAGNYDALKIDIENGEISYTGNLKKGSIFSKIGNVNLNLQNLNSDYSYDIHGEVVNAKIKIPKGSKIKAIGSMAEKVKIKDEINVDEDGAIFDINAKVGNINIEN</sequence>
<dbReference type="RefSeq" id="WP_061995495.1">
    <property type="nucleotide sequence ID" value="NZ_JAAGPU010000001.1"/>
</dbReference>
<keyword evidence="2" id="KW-1185">Reference proteome</keyword>
<comment type="caution">
    <text evidence="1">The sequence shown here is derived from an EMBL/GenBank/DDBJ whole genome shotgun (WGS) entry which is preliminary data.</text>
</comment>
<dbReference type="AlphaFoldDB" id="A0A6M0H0W7"/>